<dbReference type="FunCoup" id="A0A212EX03">
    <property type="interactions" value="1603"/>
</dbReference>
<feature type="domain" description="Tudor" evidence="16">
    <location>
        <begin position="618"/>
        <end position="676"/>
    </location>
</feature>
<dbReference type="GO" id="GO:0006325">
    <property type="term" value="P:chromatin organization"/>
    <property type="evidence" value="ECO:0007669"/>
    <property type="project" value="UniProtKB-KW"/>
</dbReference>
<dbReference type="SUPFAM" id="SSF46934">
    <property type="entry name" value="UBA-like"/>
    <property type="match status" value="1"/>
</dbReference>
<evidence type="ECO:0000313" key="17">
    <source>
        <dbReference type="EMBL" id="OWR46030.1"/>
    </source>
</evidence>
<dbReference type="InterPro" id="IPR015940">
    <property type="entry name" value="UBA"/>
</dbReference>
<dbReference type="STRING" id="278856.A0A212EX03"/>
<dbReference type="Proteomes" id="UP000007151">
    <property type="component" value="Unassembled WGS sequence"/>
</dbReference>
<feature type="compositionally biased region" description="Basic and acidic residues" evidence="14">
    <location>
        <begin position="325"/>
        <end position="362"/>
    </location>
</feature>
<evidence type="ECO:0000256" key="3">
    <source>
        <dbReference type="ARBA" id="ARBA00005371"/>
    </source>
</evidence>
<feature type="compositionally biased region" description="Basic and acidic residues" evidence="14">
    <location>
        <begin position="371"/>
        <end position="409"/>
    </location>
</feature>
<keyword evidence="8" id="KW-0508">mRNA splicing</keyword>
<evidence type="ECO:0000259" key="15">
    <source>
        <dbReference type="PROSITE" id="PS50030"/>
    </source>
</evidence>
<evidence type="ECO:0000256" key="11">
    <source>
        <dbReference type="ARBA" id="ARBA00037618"/>
    </source>
</evidence>
<accession>A0A212EX03</accession>
<dbReference type="SMART" id="SM00333">
    <property type="entry name" value="TUDOR"/>
    <property type="match status" value="1"/>
</dbReference>
<comment type="similarity">
    <text evidence="3">Belongs to the SMN family.</text>
</comment>
<dbReference type="Pfam" id="PF00627">
    <property type="entry name" value="UBA"/>
    <property type="match status" value="1"/>
</dbReference>
<dbReference type="AlphaFoldDB" id="A0A212EX03"/>
<dbReference type="Gene3D" id="2.30.30.140">
    <property type="match status" value="1"/>
</dbReference>
<dbReference type="InterPro" id="IPR013894">
    <property type="entry name" value="RMI1_OB"/>
</dbReference>
<dbReference type="InterPro" id="IPR042470">
    <property type="entry name" value="RMI1_N_C_sf"/>
</dbReference>
<dbReference type="GO" id="GO:0016607">
    <property type="term" value="C:nuclear speck"/>
    <property type="evidence" value="ECO:0007669"/>
    <property type="project" value="UniProtKB-SubCell"/>
</dbReference>
<evidence type="ECO:0000256" key="9">
    <source>
        <dbReference type="ARBA" id="ARBA00023242"/>
    </source>
</evidence>
<dbReference type="GO" id="GO:0005737">
    <property type="term" value="C:cytoplasm"/>
    <property type="evidence" value="ECO:0007669"/>
    <property type="project" value="InterPro"/>
</dbReference>
<keyword evidence="7" id="KW-0156">Chromatin regulator</keyword>
<dbReference type="GO" id="GO:0005681">
    <property type="term" value="C:spliceosomal complex"/>
    <property type="evidence" value="ECO:0007669"/>
    <property type="project" value="UniProtKB-KW"/>
</dbReference>
<keyword evidence="6" id="KW-0747">Spliceosome</keyword>
<keyword evidence="5" id="KW-0507">mRNA processing</keyword>
<dbReference type="PROSITE" id="PS50304">
    <property type="entry name" value="TUDOR"/>
    <property type="match status" value="1"/>
</dbReference>
<evidence type="ECO:0000256" key="13">
    <source>
        <dbReference type="ARBA" id="ARBA00042567"/>
    </source>
</evidence>
<evidence type="ECO:0000313" key="18">
    <source>
        <dbReference type="Proteomes" id="UP000007151"/>
    </source>
</evidence>
<organism evidence="17 18">
    <name type="scientific">Danaus plexippus plexippus</name>
    <dbReference type="NCBI Taxonomy" id="278856"/>
    <lineage>
        <taxon>Eukaryota</taxon>
        <taxon>Metazoa</taxon>
        <taxon>Ecdysozoa</taxon>
        <taxon>Arthropoda</taxon>
        <taxon>Hexapoda</taxon>
        <taxon>Insecta</taxon>
        <taxon>Pterygota</taxon>
        <taxon>Neoptera</taxon>
        <taxon>Endopterygota</taxon>
        <taxon>Lepidoptera</taxon>
        <taxon>Glossata</taxon>
        <taxon>Ditrysia</taxon>
        <taxon>Papilionoidea</taxon>
        <taxon>Nymphalidae</taxon>
        <taxon>Danainae</taxon>
        <taxon>Danaini</taxon>
        <taxon>Danaina</taxon>
        <taxon>Danaus</taxon>
        <taxon>Danaus</taxon>
    </lineage>
</organism>
<feature type="domain" description="UBA" evidence="15">
    <location>
        <begin position="239"/>
        <end position="279"/>
    </location>
</feature>
<evidence type="ECO:0000256" key="4">
    <source>
        <dbReference type="ARBA" id="ARBA00013421"/>
    </source>
</evidence>
<keyword evidence="9" id="KW-0539">Nucleus</keyword>
<dbReference type="SUPFAM" id="SSF63748">
    <property type="entry name" value="Tudor/PWWP/MBT"/>
    <property type="match status" value="1"/>
</dbReference>
<comment type="function">
    <text evidence="11">Involved in spliceosome assembly.</text>
</comment>
<dbReference type="Gene3D" id="1.10.8.10">
    <property type="entry name" value="DNA helicase RuvA subunit, C-terminal domain"/>
    <property type="match status" value="1"/>
</dbReference>
<dbReference type="Pfam" id="PF06003">
    <property type="entry name" value="SMN_Tudor"/>
    <property type="match status" value="1"/>
</dbReference>
<dbReference type="InterPro" id="IPR009060">
    <property type="entry name" value="UBA-like_sf"/>
</dbReference>
<evidence type="ECO:0000256" key="5">
    <source>
        <dbReference type="ARBA" id="ARBA00022664"/>
    </source>
</evidence>
<name>A0A212EX03_DANPL</name>
<evidence type="ECO:0000256" key="12">
    <source>
        <dbReference type="ARBA" id="ARBA00041083"/>
    </source>
</evidence>
<sequence>MTLREDLIELGWHLSEEGIDIITENGQIEDVNILSRRAIDFDLRDIGDGAFPEDFPKDPSKLEKPIVVQIQKIRNVAAPKANEESTSAPRMLKLTLHDGKTTCIGLETSPISNLNVNTPPGTKLLINNEELEVCHGVIWLTPDVITVLGGKVTHMIEKWELNRSLAKHTRGGIGVDGGPPPWIPFGQRLEALPIDKQFKSIQDSSKQDNAEFEAQRKGAIAEAQRMSGVKKVFGGGTKPLLDANVQKIVDAGFSEEQAENALKYTKNNLDKALRILQKRDNSENRSKDKAKEADSSKRKGRNKESNDEDAVPVKPSGKVSLFDFLEDKLPNVPDKDKNNRREYNTPSEDRGERSYNSRERNNNKNSRSHGSRYDGPRHRSDRGHHSYDNYHNSHREERKYQTQNEKPPRFQKKLEEKNKHQQQQQANNFNLHYNNAYHNHPNQYPEINMRHDTNFNDNHVNQQQNYRNNMNPMDNLIEATANLNLLSNQARPNEELSPGRGYQAHPELYSQKQAYIPNQNVQEIPPFRRNNDMTYPEHYQRRQQQQQPNGYMEQQNPMYSNMNYMNQGYNGRQYNYGTRQEYSGLRTGGPFLPGSLLGFQNAAVNEQARAMLGVADINWKVGDRCLALYWEDNNFYEAEITGISANTVVVKFCAYGNHEEVLKSNCLPYPNQAHSSGDGDTHDPCSSSGAGGFSRGVFARRRGAPASRQPAGDVSRRPYHKFSFELTRIRGQKSSCRRNVCNFNSYNVMLSYHSLVELRL</sequence>
<evidence type="ECO:0000256" key="1">
    <source>
        <dbReference type="ARBA" id="ARBA00004324"/>
    </source>
</evidence>
<gene>
    <name evidence="17" type="ORF">KGM_200739</name>
</gene>
<comment type="function">
    <text evidence="10">Scaffolding protein that specifically recognizes and binds dimethylarginine-containing proteins. Plays a role in the regulation of translation of target mRNAs by binding Arg/Gly-rich motifs (GAR) in dimethylarginine-containing proteins. In nucleus, acts as a coactivator: recognizes and binds asymmetric dimethylation on the core histone tails associated with transcriptional activation (H3R17me2a and H4R3me2a) and recruits proteins at these arginine-methylated loci. In cytoplasm, acts as an antiviral factor that participates in the assembly of stress granules together with G3BP1.</text>
</comment>
<dbReference type="SMART" id="SM01161">
    <property type="entry name" value="DUF1767"/>
    <property type="match status" value="1"/>
</dbReference>
<dbReference type="GO" id="GO:0006397">
    <property type="term" value="P:mRNA processing"/>
    <property type="evidence" value="ECO:0007669"/>
    <property type="project" value="UniProtKB-KW"/>
</dbReference>
<evidence type="ECO:0000256" key="14">
    <source>
        <dbReference type="SAM" id="MobiDB-lite"/>
    </source>
</evidence>
<dbReference type="PROSITE" id="PS50030">
    <property type="entry name" value="UBA"/>
    <property type="match status" value="1"/>
</dbReference>
<dbReference type="InParanoid" id="A0A212EX03"/>
<evidence type="ECO:0000259" key="16">
    <source>
        <dbReference type="PROSITE" id="PS50304"/>
    </source>
</evidence>
<comment type="caution">
    <text evidence="17">The sequence shown here is derived from an EMBL/GenBank/DDBJ whole genome shotgun (WGS) entry which is preliminary data.</text>
</comment>
<evidence type="ECO:0000256" key="2">
    <source>
        <dbReference type="ARBA" id="ARBA00004408"/>
    </source>
</evidence>
<dbReference type="Pfam" id="PF08585">
    <property type="entry name" value="RMI1_N_C"/>
    <property type="match status" value="1"/>
</dbReference>
<feature type="region of interest" description="Disordered" evidence="14">
    <location>
        <begin position="276"/>
        <end position="409"/>
    </location>
</feature>
<feature type="compositionally biased region" description="Basic and acidic residues" evidence="14">
    <location>
        <begin position="276"/>
        <end position="305"/>
    </location>
</feature>
<comment type="subcellular location">
    <subcellularLocation>
        <location evidence="1">Nucleus speckle</location>
    </subcellularLocation>
    <subcellularLocation>
        <location evidence="2">Nucleus</location>
        <location evidence="2">Cajal body</location>
    </subcellularLocation>
</comment>
<dbReference type="PANTHER" id="PTHR13681">
    <property type="entry name" value="SURVIVAL OF MOTOR NEURON-RELATED-SPLICING FACTOR 30-RELATED"/>
    <property type="match status" value="1"/>
</dbReference>
<keyword evidence="18" id="KW-1185">Reference proteome</keyword>
<protein>
    <recommendedName>
        <fullName evidence="12">Survival of motor neuron-related-splicing factor 30</fullName>
    </recommendedName>
    <alternativeName>
        <fullName evidence="13">Survival motor neuron domain-containing protein 1</fullName>
    </alternativeName>
    <alternativeName>
        <fullName evidence="4">Tudor domain-containing protein 3</fullName>
    </alternativeName>
</protein>
<dbReference type="InterPro" id="IPR010304">
    <property type="entry name" value="SMN_Tudor"/>
</dbReference>
<dbReference type="Gene3D" id="2.40.50.770">
    <property type="entry name" value="RecQ-mediated genome instability protein Rmi1, C-terminal domain"/>
    <property type="match status" value="1"/>
</dbReference>
<dbReference type="KEGG" id="dpl:KGM_200739"/>
<dbReference type="InterPro" id="IPR002999">
    <property type="entry name" value="Tudor"/>
</dbReference>
<dbReference type="GO" id="GO:0008380">
    <property type="term" value="P:RNA splicing"/>
    <property type="evidence" value="ECO:0007669"/>
    <property type="project" value="UniProtKB-KW"/>
</dbReference>
<dbReference type="GO" id="GO:0003723">
    <property type="term" value="F:RNA binding"/>
    <property type="evidence" value="ECO:0007669"/>
    <property type="project" value="InterPro"/>
</dbReference>
<dbReference type="GO" id="GO:0015030">
    <property type="term" value="C:Cajal body"/>
    <property type="evidence" value="ECO:0007669"/>
    <property type="project" value="UniProtKB-SubCell"/>
</dbReference>
<evidence type="ECO:0000256" key="8">
    <source>
        <dbReference type="ARBA" id="ARBA00023187"/>
    </source>
</evidence>
<evidence type="ECO:0000256" key="7">
    <source>
        <dbReference type="ARBA" id="ARBA00022853"/>
    </source>
</evidence>
<proteinExistence type="inferred from homology"/>
<dbReference type="SMART" id="SM00165">
    <property type="entry name" value="UBA"/>
    <property type="match status" value="1"/>
</dbReference>
<evidence type="ECO:0000256" key="10">
    <source>
        <dbReference type="ARBA" id="ARBA00035105"/>
    </source>
</evidence>
<dbReference type="PANTHER" id="PTHR13681:SF24">
    <property type="entry name" value="TUDOR DOMAIN-CONTAINING PROTEIN 3"/>
    <property type="match status" value="1"/>
</dbReference>
<dbReference type="eggNOG" id="KOG3683">
    <property type="taxonomic scope" value="Eukaryota"/>
</dbReference>
<evidence type="ECO:0000256" key="6">
    <source>
        <dbReference type="ARBA" id="ARBA00022728"/>
    </source>
</evidence>
<dbReference type="EMBL" id="AGBW02011847">
    <property type="protein sequence ID" value="OWR46030.1"/>
    <property type="molecule type" value="Genomic_DNA"/>
</dbReference>
<reference evidence="17 18" key="1">
    <citation type="journal article" date="2011" name="Cell">
        <title>The monarch butterfly genome yields insights into long-distance migration.</title>
        <authorList>
            <person name="Zhan S."/>
            <person name="Merlin C."/>
            <person name="Boore J.L."/>
            <person name="Reppert S.M."/>
        </authorList>
    </citation>
    <scope>NUCLEOTIDE SEQUENCE [LARGE SCALE GENOMIC DNA]</scope>
    <source>
        <strain evidence="17">F-2</strain>
    </source>
</reference>